<protein>
    <submittedName>
        <fullName evidence="6">BlaI/MecI/CopY family transcriptional regulator</fullName>
    </submittedName>
</protein>
<dbReference type="Gene3D" id="1.10.4040.10">
    <property type="entry name" value="Penicillinase repressor domain"/>
    <property type="match status" value="1"/>
</dbReference>
<dbReference type="Proteomes" id="UP000286181">
    <property type="component" value="Unassembled WGS sequence"/>
</dbReference>
<dbReference type="InterPro" id="IPR005650">
    <property type="entry name" value="BlaI_family"/>
</dbReference>
<evidence type="ECO:0000256" key="1">
    <source>
        <dbReference type="ARBA" id="ARBA00011046"/>
    </source>
</evidence>
<dbReference type="AlphaFoldDB" id="A0A0M6WC40"/>
<accession>A0A0M6WC40</accession>
<reference evidence="8 12" key="5">
    <citation type="submission" date="2019-09" db="EMBL/GenBank/DDBJ databases">
        <title>Strain-level analysis of Eubacterium rectale using genomes from metagenomes.</title>
        <authorList>
            <person name="Karcher N."/>
            <person name="Segata N."/>
        </authorList>
    </citation>
    <scope>NUCLEOTIDE SEQUENCE [LARGE SCALE GENOMIC DNA]</scope>
    <source>
        <strain evidence="8 12">T3WBe13</strain>
    </source>
</reference>
<name>A0A0M6WC40_9FIRM</name>
<dbReference type="GO" id="GO:0045892">
    <property type="term" value="P:negative regulation of DNA-templated transcription"/>
    <property type="evidence" value="ECO:0007669"/>
    <property type="project" value="InterPro"/>
</dbReference>
<dbReference type="Proteomes" id="UP000049472">
    <property type="component" value="Unassembled WGS sequence"/>
</dbReference>
<reference evidence="9" key="2">
    <citation type="submission" date="2015-05" db="EMBL/GenBank/DDBJ databases">
        <authorList>
            <consortium name="Pathogen Informatics"/>
        </authorList>
    </citation>
    <scope>NUCLEOTIDE SEQUENCE [LARGE SCALE GENOMIC DNA]</scope>
    <source>
        <strain evidence="9">T1-815</strain>
    </source>
</reference>
<dbReference type="GO" id="GO:0003677">
    <property type="term" value="F:DNA binding"/>
    <property type="evidence" value="ECO:0007669"/>
    <property type="project" value="UniProtKB-KW"/>
</dbReference>
<reference evidence="5" key="1">
    <citation type="submission" date="2015-05" db="EMBL/GenBank/DDBJ databases">
        <authorList>
            <person name="Wang D.B."/>
            <person name="Wang M."/>
        </authorList>
    </citation>
    <scope>NUCLEOTIDE SEQUENCE [LARGE SCALE GENOMIC DNA]</scope>
    <source>
        <strain evidence="5">T1-815</strain>
    </source>
</reference>
<sequence>MAEMKMGVVESHFADIIWANEPLHSRELVKLCEKELNWNRSTTYTVLRKLCERGIFQNNDGIVSSVLSKNDFYAVQSEQFVDETFEGSLPAFIAAFTQRKGISQQEAAEIRRMIDAAAGKE</sequence>
<dbReference type="Gene3D" id="1.10.10.10">
    <property type="entry name" value="Winged helix-like DNA-binding domain superfamily/Winged helix DNA-binding domain"/>
    <property type="match status" value="1"/>
</dbReference>
<dbReference type="EMBL" id="CVRQ01000007">
    <property type="protein sequence ID" value="CRL32785.1"/>
    <property type="molecule type" value="Genomic_DNA"/>
</dbReference>
<reference evidence="10 11" key="3">
    <citation type="submission" date="2018-08" db="EMBL/GenBank/DDBJ databases">
        <title>A genome reference for cultivated species of the human gut microbiota.</title>
        <authorList>
            <person name="Zou Y."/>
            <person name="Xue W."/>
            <person name="Luo G."/>
        </authorList>
    </citation>
    <scope>NUCLEOTIDE SEQUENCE [LARGE SCALE GENOMIC DNA]</scope>
    <source>
        <strain evidence="7 10">AF38-24</strain>
        <strain evidence="6 11">AF39-14AC</strain>
    </source>
</reference>
<dbReference type="EMBL" id="QROF01000044">
    <property type="protein sequence ID" value="RHL01132.1"/>
    <property type="molecule type" value="Genomic_DNA"/>
</dbReference>
<organism evidence="5 9">
    <name type="scientific">Agathobacter rectalis</name>
    <dbReference type="NCBI Taxonomy" id="39491"/>
    <lineage>
        <taxon>Bacteria</taxon>
        <taxon>Bacillati</taxon>
        <taxon>Bacillota</taxon>
        <taxon>Clostridia</taxon>
        <taxon>Lachnospirales</taxon>
        <taxon>Lachnospiraceae</taxon>
        <taxon>Agathobacter</taxon>
    </lineage>
</organism>
<evidence type="ECO:0000313" key="10">
    <source>
        <dbReference type="Proteomes" id="UP000283297"/>
    </source>
</evidence>
<dbReference type="Proteomes" id="UP000283297">
    <property type="component" value="Unassembled WGS sequence"/>
</dbReference>
<proteinExistence type="inferred from homology"/>
<keyword evidence="3" id="KW-0238">DNA-binding</keyword>
<dbReference type="Proteomes" id="UP000324327">
    <property type="component" value="Unassembled WGS sequence"/>
</dbReference>
<evidence type="ECO:0000256" key="2">
    <source>
        <dbReference type="ARBA" id="ARBA00023015"/>
    </source>
</evidence>
<evidence type="ECO:0000313" key="11">
    <source>
        <dbReference type="Proteomes" id="UP000286181"/>
    </source>
</evidence>
<keyword evidence="4" id="KW-0804">Transcription</keyword>
<evidence type="ECO:0000256" key="4">
    <source>
        <dbReference type="ARBA" id="ARBA00023163"/>
    </source>
</evidence>
<dbReference type="SUPFAM" id="SSF46785">
    <property type="entry name" value="Winged helix' DNA-binding domain"/>
    <property type="match status" value="1"/>
</dbReference>
<evidence type="ECO:0000256" key="3">
    <source>
        <dbReference type="ARBA" id="ARBA00023125"/>
    </source>
</evidence>
<dbReference type="EMBL" id="QRON01000009">
    <property type="protein sequence ID" value="RHL27042.1"/>
    <property type="molecule type" value="Genomic_DNA"/>
</dbReference>
<evidence type="ECO:0000313" key="5">
    <source>
        <dbReference type="EMBL" id="CRL32785.1"/>
    </source>
</evidence>
<dbReference type="InterPro" id="IPR036390">
    <property type="entry name" value="WH_DNA-bd_sf"/>
</dbReference>
<evidence type="ECO:0000313" key="8">
    <source>
        <dbReference type="EMBL" id="TYL57725.1"/>
    </source>
</evidence>
<dbReference type="InterPro" id="IPR036388">
    <property type="entry name" value="WH-like_DNA-bd_sf"/>
</dbReference>
<evidence type="ECO:0000313" key="12">
    <source>
        <dbReference type="Proteomes" id="UP000324327"/>
    </source>
</evidence>
<dbReference type="Pfam" id="PF03965">
    <property type="entry name" value="Penicillinase_R"/>
    <property type="match status" value="1"/>
</dbReference>
<evidence type="ECO:0000313" key="6">
    <source>
        <dbReference type="EMBL" id="RHL01132.1"/>
    </source>
</evidence>
<keyword evidence="2" id="KW-0805">Transcription regulation</keyword>
<gene>
    <name evidence="7" type="ORF">DW028_11885</name>
    <name evidence="6" type="ORF">DW038_16085</name>
    <name evidence="8" type="ORF">FYL31_12215</name>
    <name evidence="5" type="ORF">T1815_04441</name>
</gene>
<dbReference type="EMBL" id="VSTF01000016">
    <property type="protein sequence ID" value="TYL57725.1"/>
    <property type="molecule type" value="Genomic_DNA"/>
</dbReference>
<dbReference type="RefSeq" id="WP_055060981.1">
    <property type="nucleotide sequence ID" value="NZ_CVRQ01000007.1"/>
</dbReference>
<comment type="similarity">
    <text evidence="1">Belongs to the BlaI transcriptional regulatory family.</text>
</comment>
<reference evidence="8 12" key="4">
    <citation type="submission" date="2019-08" db="EMBL/GenBank/DDBJ databases">
        <authorList>
            <person name="Duncan S."/>
            <person name="Walker A."/>
        </authorList>
    </citation>
    <scope>NUCLEOTIDE SEQUENCE [LARGE SCALE GENOMIC DNA]</scope>
    <source>
        <strain evidence="8 12">T3WBe13</strain>
    </source>
</reference>
<evidence type="ECO:0000313" key="7">
    <source>
        <dbReference type="EMBL" id="RHL27042.1"/>
    </source>
</evidence>
<keyword evidence="9" id="KW-1185">Reference proteome</keyword>
<evidence type="ECO:0000313" key="9">
    <source>
        <dbReference type="Proteomes" id="UP000049472"/>
    </source>
</evidence>